<accession>A0A8J3BIE5</accession>
<proteinExistence type="predicted"/>
<keyword evidence="4" id="KW-1185">Reference proteome</keyword>
<sequence length="104" mass="11350">MSPARVQMSRRTPWRPQHPDAVRVDRATRWGNPFPVDQHGRAEAIARYRAALLAGELAVTVDDVRTHLAGRDLACWCPLVDADGHPVPCHADVLMEVAAAPAAP</sequence>
<feature type="region of interest" description="Disordered" evidence="1">
    <location>
        <begin position="1"/>
        <end position="20"/>
    </location>
</feature>
<dbReference type="Proteomes" id="UP000649739">
    <property type="component" value="Unassembled WGS sequence"/>
</dbReference>
<evidence type="ECO:0000313" key="4">
    <source>
        <dbReference type="Proteomes" id="UP000649739"/>
    </source>
</evidence>
<dbReference type="Pfam" id="PF14216">
    <property type="entry name" value="DUF4326"/>
    <property type="match status" value="1"/>
</dbReference>
<reference evidence="3" key="1">
    <citation type="journal article" date="2014" name="Int. J. Syst. Evol. Microbiol.">
        <title>Complete genome sequence of Corynebacterium casei LMG S-19264T (=DSM 44701T), isolated from a smear-ripened cheese.</title>
        <authorList>
            <consortium name="US DOE Joint Genome Institute (JGI-PGF)"/>
            <person name="Walter F."/>
            <person name="Albersmeier A."/>
            <person name="Kalinowski J."/>
            <person name="Ruckert C."/>
        </authorList>
    </citation>
    <scope>NUCLEOTIDE SEQUENCE</scope>
    <source>
        <strain evidence="3">JCM 3090</strain>
    </source>
</reference>
<dbReference type="InterPro" id="IPR025475">
    <property type="entry name" value="DUF4326"/>
</dbReference>
<evidence type="ECO:0000313" key="3">
    <source>
        <dbReference type="EMBL" id="GGK10751.1"/>
    </source>
</evidence>
<evidence type="ECO:0000259" key="2">
    <source>
        <dbReference type="Pfam" id="PF14216"/>
    </source>
</evidence>
<feature type="domain" description="DUF4326" evidence="2">
    <location>
        <begin position="16"/>
        <end position="96"/>
    </location>
</feature>
<organism evidence="3 4">
    <name type="scientific">Pilimelia anulata</name>
    <dbReference type="NCBI Taxonomy" id="53371"/>
    <lineage>
        <taxon>Bacteria</taxon>
        <taxon>Bacillati</taxon>
        <taxon>Actinomycetota</taxon>
        <taxon>Actinomycetes</taxon>
        <taxon>Micromonosporales</taxon>
        <taxon>Micromonosporaceae</taxon>
        <taxon>Pilimelia</taxon>
    </lineage>
</organism>
<dbReference type="AlphaFoldDB" id="A0A8J3BIE5"/>
<evidence type="ECO:0000256" key="1">
    <source>
        <dbReference type="SAM" id="MobiDB-lite"/>
    </source>
</evidence>
<dbReference type="RefSeq" id="WP_229784372.1">
    <property type="nucleotide sequence ID" value="NZ_BMQB01000015.1"/>
</dbReference>
<dbReference type="EMBL" id="BMQB01000015">
    <property type="protein sequence ID" value="GGK10751.1"/>
    <property type="molecule type" value="Genomic_DNA"/>
</dbReference>
<protein>
    <recommendedName>
        <fullName evidence="2">DUF4326 domain-containing protein</fullName>
    </recommendedName>
</protein>
<name>A0A8J3BIE5_9ACTN</name>
<reference evidence="3" key="2">
    <citation type="submission" date="2020-09" db="EMBL/GenBank/DDBJ databases">
        <authorList>
            <person name="Sun Q."/>
            <person name="Ohkuma M."/>
        </authorList>
    </citation>
    <scope>NUCLEOTIDE SEQUENCE</scope>
    <source>
        <strain evidence="3">JCM 3090</strain>
    </source>
</reference>
<gene>
    <name evidence="3" type="ORF">GCM10010123_45890</name>
</gene>
<comment type="caution">
    <text evidence="3">The sequence shown here is derived from an EMBL/GenBank/DDBJ whole genome shotgun (WGS) entry which is preliminary data.</text>
</comment>